<evidence type="ECO:0000313" key="3">
    <source>
        <dbReference type="Proteomes" id="UP000032141"/>
    </source>
</evidence>
<dbReference type="Proteomes" id="UP000032141">
    <property type="component" value="Chromosome C4"/>
</dbReference>
<dbReference type="PANTHER" id="PTHR31032:SF9">
    <property type="entry name" value="PGR5-LIKE PROTEIN 1A, CHLOROPLASTIC"/>
    <property type="match status" value="1"/>
</dbReference>
<sequence length="476" mass="53592">MRIRVIHSLFSAVSRKHTTCFSSSRTQWSQLSPGRTVPLRKRFFLLPPKATTEKSCLKLIFPKVVAFAVESSKFRESFGISFKYDGKAIMSNEEFDNFKEELMWEGISVVIVIGFDEHRFLEASMACVSGNLILNDEEFDQLKLKLKMDGSEIVCEGPRCSLRSKTGRNVVIEQSWGAPKNIEFKDKVKNVGASLVKQDVTLLMTMLVMDMDSTNPDGQSSNFVDLLNSQQDSFHPEPFLHELVSSQLPLFGTQCTETSSFGEETPTKRKEKKKWSPSDDVVPISSWLNTSKDPLVGNEQKAGDFWKRIAASPKVERGEKREAIQCKQSKIDESSKKRRCEDGAQSSSSQATTNLGEQRPPGVKAAKGASGKRTIVDGKALSEFQSMWSIKEKNLAVKERLSKMGLLDRLIAKPEPLSEEEEALKKKLITEIAADTVDEYLWLGETTTRSCVENFVERIIYLFGDEYLRRPTPADL</sequence>
<dbReference type="STRING" id="109376.A0A0D3BXH6"/>
<dbReference type="GO" id="GO:0009535">
    <property type="term" value="C:chloroplast thylakoid membrane"/>
    <property type="evidence" value="ECO:0007669"/>
    <property type="project" value="InterPro"/>
</dbReference>
<accession>A0A0D3BXH6</accession>
<dbReference type="HOGENOM" id="CLU_574096_0_0_1"/>
<feature type="region of interest" description="Disordered" evidence="1">
    <location>
        <begin position="317"/>
        <end position="371"/>
    </location>
</feature>
<proteinExistence type="predicted"/>
<evidence type="ECO:0000256" key="1">
    <source>
        <dbReference type="SAM" id="MobiDB-lite"/>
    </source>
</evidence>
<feature type="compositionally biased region" description="Basic and acidic residues" evidence="1">
    <location>
        <begin position="317"/>
        <end position="342"/>
    </location>
</feature>
<keyword evidence="3" id="KW-1185">Reference proteome</keyword>
<dbReference type="EnsemblPlants" id="Bo4g112910.1">
    <property type="protein sequence ID" value="Bo4g112910.1"/>
    <property type="gene ID" value="Bo4g112910"/>
</dbReference>
<feature type="compositionally biased region" description="Polar residues" evidence="1">
    <location>
        <begin position="344"/>
        <end position="356"/>
    </location>
</feature>
<reference evidence="2" key="2">
    <citation type="submission" date="2015-03" db="UniProtKB">
        <authorList>
            <consortium name="EnsemblPlants"/>
        </authorList>
    </citation>
    <scope>IDENTIFICATION</scope>
</reference>
<name>A0A0D3BXH6_BRAOL</name>
<organism evidence="2 3">
    <name type="scientific">Brassica oleracea var. oleracea</name>
    <dbReference type="NCBI Taxonomy" id="109376"/>
    <lineage>
        <taxon>Eukaryota</taxon>
        <taxon>Viridiplantae</taxon>
        <taxon>Streptophyta</taxon>
        <taxon>Embryophyta</taxon>
        <taxon>Tracheophyta</taxon>
        <taxon>Spermatophyta</taxon>
        <taxon>Magnoliopsida</taxon>
        <taxon>eudicotyledons</taxon>
        <taxon>Gunneridae</taxon>
        <taxon>Pentapetalae</taxon>
        <taxon>rosids</taxon>
        <taxon>malvids</taxon>
        <taxon>Brassicales</taxon>
        <taxon>Brassicaceae</taxon>
        <taxon>Brassiceae</taxon>
        <taxon>Brassica</taxon>
    </lineage>
</organism>
<reference evidence="2 3" key="1">
    <citation type="journal article" date="2014" name="Genome Biol.">
        <title>Transcriptome and methylome profiling reveals relics of genome dominance in the mesopolyploid Brassica oleracea.</title>
        <authorList>
            <person name="Parkin I.A."/>
            <person name="Koh C."/>
            <person name="Tang H."/>
            <person name="Robinson S.J."/>
            <person name="Kagale S."/>
            <person name="Clarke W.E."/>
            <person name="Town C.D."/>
            <person name="Nixon J."/>
            <person name="Krishnakumar V."/>
            <person name="Bidwell S.L."/>
            <person name="Denoeud F."/>
            <person name="Belcram H."/>
            <person name="Links M.G."/>
            <person name="Just J."/>
            <person name="Clarke C."/>
            <person name="Bender T."/>
            <person name="Huebert T."/>
            <person name="Mason A.S."/>
            <person name="Pires J.C."/>
            <person name="Barker G."/>
            <person name="Moore J."/>
            <person name="Walley P.G."/>
            <person name="Manoli S."/>
            <person name="Batley J."/>
            <person name="Edwards D."/>
            <person name="Nelson M.N."/>
            <person name="Wang X."/>
            <person name="Paterson A.H."/>
            <person name="King G."/>
            <person name="Bancroft I."/>
            <person name="Chalhoub B."/>
            <person name="Sharpe A.G."/>
        </authorList>
    </citation>
    <scope>NUCLEOTIDE SEQUENCE</scope>
    <source>
        <strain evidence="2 3">cv. TO1000</strain>
    </source>
</reference>
<dbReference type="InterPro" id="IPR039987">
    <property type="entry name" value="PGRL1"/>
</dbReference>
<evidence type="ECO:0000313" key="2">
    <source>
        <dbReference type="EnsemblPlants" id="Bo4g112910.1"/>
    </source>
</evidence>
<feature type="region of interest" description="Disordered" evidence="1">
    <location>
        <begin position="257"/>
        <end position="295"/>
    </location>
</feature>
<dbReference type="eggNOG" id="KOG0356">
    <property type="taxonomic scope" value="Eukaryota"/>
</dbReference>
<dbReference type="PANTHER" id="PTHR31032">
    <property type="entry name" value="PGR5-LIKE PROTEIN 1B, CHLOROPLASTIC"/>
    <property type="match status" value="1"/>
</dbReference>
<dbReference type="AlphaFoldDB" id="A0A0D3BXH6"/>
<dbReference type="GO" id="GO:0016730">
    <property type="term" value="F:oxidoreductase activity, acting on iron-sulfur proteins as donors"/>
    <property type="evidence" value="ECO:0007669"/>
    <property type="project" value="InterPro"/>
</dbReference>
<protein>
    <submittedName>
        <fullName evidence="2">Uncharacterized protein</fullName>
    </submittedName>
</protein>
<dbReference type="Gramene" id="Bo4g112910.1">
    <property type="protein sequence ID" value="Bo4g112910.1"/>
    <property type="gene ID" value="Bo4g112910"/>
</dbReference>
<dbReference type="GO" id="GO:0009773">
    <property type="term" value="P:photosynthetic electron transport in photosystem I"/>
    <property type="evidence" value="ECO:0007669"/>
    <property type="project" value="InterPro"/>
</dbReference>